<dbReference type="SUPFAM" id="SSF53474">
    <property type="entry name" value="alpha/beta-Hydrolases"/>
    <property type="match status" value="1"/>
</dbReference>
<feature type="domain" description="Peptidase S9 prolyl oligopeptidase catalytic" evidence="12">
    <location>
        <begin position="513"/>
        <end position="727"/>
    </location>
</feature>
<keyword evidence="6" id="KW-0732">Signal</keyword>
<dbReference type="GO" id="GO:0006508">
    <property type="term" value="P:proteolysis"/>
    <property type="evidence" value="ECO:0007669"/>
    <property type="project" value="UniProtKB-KW"/>
</dbReference>
<keyword evidence="7" id="KW-0574">Periplasm</keyword>
<accession>A0A3D9H9W6</accession>
<dbReference type="AlphaFoldDB" id="A0A3D9H9W6"/>
<evidence type="ECO:0000313" key="15">
    <source>
        <dbReference type="Proteomes" id="UP000256980"/>
    </source>
</evidence>
<evidence type="ECO:0000256" key="11">
    <source>
        <dbReference type="ARBA" id="ARBA00081187"/>
    </source>
</evidence>
<evidence type="ECO:0000256" key="6">
    <source>
        <dbReference type="ARBA" id="ARBA00022729"/>
    </source>
</evidence>
<evidence type="ECO:0000256" key="8">
    <source>
        <dbReference type="ARBA" id="ARBA00022801"/>
    </source>
</evidence>
<evidence type="ECO:0000259" key="13">
    <source>
        <dbReference type="Pfam" id="PF02897"/>
    </source>
</evidence>
<evidence type="ECO:0000259" key="12">
    <source>
        <dbReference type="Pfam" id="PF00326"/>
    </source>
</evidence>
<evidence type="ECO:0000256" key="10">
    <source>
        <dbReference type="ARBA" id="ARBA00060121"/>
    </source>
</evidence>
<dbReference type="FunFam" id="3.40.50.1820:FF:000005">
    <property type="entry name" value="Prolyl endopeptidase"/>
    <property type="match status" value="1"/>
</dbReference>
<dbReference type="SUPFAM" id="SSF50993">
    <property type="entry name" value="Peptidase/esterase 'gauge' domain"/>
    <property type="match status" value="1"/>
</dbReference>
<sequence>MSENESLIFEVNVILFRKQLIMKKLLLIALILSTFVSCKNETETLKTITVDYPKTNKIVVTDTIFGEAVEDPYRWLEDDRSKETESWVKSQNEATFGYLDNIPYRKELKERLTKLWNYEKIGSPFKEGDYTYFYKNDGLQNQYVIYRYKTSEDPNTAEVFLDPNTFKEDGTISLGGASFSKDGKTLAYAISEGGSDWRKILVMNTETKEIVEDTLVDVKFSGMSWYKNEGFYYSSYDKPKGSELSAKTDQHKLYYHKLGTKQSEDLLIFGGTPEQKHRYIGGGVTEDDRYLVISASISTSGNKLFIKDLSQPNSQLITVLNHTDSDSNIIENVGSKLYIATNLDAPNKKIITVDASNPTPENWVDFIPETKNVLSPSTAGSSFFAHYMVDAVSKVLQYDYDGKLIREVELPGVGSASGFGAKKEDKELYYSFTNYVTPGSIYKYDIDKGTSELYKKPSIDFNPEAYESKQVFYTSKDGTKVPMIITYKKGLKLNGKNPTILYGYGGFNISLTPSFSIANAVWMEQGGVYAVPNLRGGGEYGKAWHDAGTKLQKQNVFDDFIAAAEYLISEHYTSSDYLAIRGGSNGGLLVGATMTQRPDLMKVALPAVGVLDMLRYHTFTAGAGWAYDYGTAEDSKEMFYYLKGYSPVHNVKKGVEYPATMVTTGDHDDRVVPAHSFKFAAELQSKQEGNNPTLIRIETDAGHGAGTPVSKTIDQYADIFGFTLYNMGYEVLPTKIEEKIKG</sequence>
<dbReference type="GO" id="GO:0042597">
    <property type="term" value="C:periplasmic space"/>
    <property type="evidence" value="ECO:0007669"/>
    <property type="project" value="UniProtKB-SubCell"/>
</dbReference>
<comment type="subcellular location">
    <subcellularLocation>
        <location evidence="2">Periplasm</location>
    </subcellularLocation>
</comment>
<gene>
    <name evidence="14" type="ORF">DFQ10_10145</name>
</gene>
<dbReference type="Proteomes" id="UP000256980">
    <property type="component" value="Unassembled WGS sequence"/>
</dbReference>
<dbReference type="InterPro" id="IPR023302">
    <property type="entry name" value="Pept_S9A_N"/>
</dbReference>
<dbReference type="InterPro" id="IPR001375">
    <property type="entry name" value="Peptidase_S9_cat"/>
</dbReference>
<dbReference type="PRINTS" id="PR00862">
    <property type="entry name" value="PROLIGOPTASE"/>
</dbReference>
<feature type="domain" description="Peptidase S9A N-terminal" evidence="13">
    <location>
        <begin position="57"/>
        <end position="456"/>
    </location>
</feature>
<evidence type="ECO:0000256" key="2">
    <source>
        <dbReference type="ARBA" id="ARBA00004418"/>
    </source>
</evidence>
<evidence type="ECO:0000256" key="4">
    <source>
        <dbReference type="ARBA" id="ARBA00011897"/>
    </source>
</evidence>
<protein>
    <recommendedName>
        <fullName evidence="4">prolyl oligopeptidase</fullName>
        <ecNumber evidence="4">3.4.21.26</ecNumber>
    </recommendedName>
    <alternativeName>
        <fullName evidence="11">Proline-specific endopeptidase</fullName>
    </alternativeName>
</protein>
<dbReference type="EC" id="3.4.21.26" evidence="4"/>
<name>A0A3D9H9W6_9FLAO</name>
<evidence type="ECO:0000313" key="14">
    <source>
        <dbReference type="EMBL" id="RED46277.1"/>
    </source>
</evidence>
<organism evidence="14 15">
    <name type="scientific">Winogradskyella eximia</name>
    <dbReference type="NCBI Taxonomy" id="262006"/>
    <lineage>
        <taxon>Bacteria</taxon>
        <taxon>Pseudomonadati</taxon>
        <taxon>Bacteroidota</taxon>
        <taxon>Flavobacteriia</taxon>
        <taxon>Flavobacteriales</taxon>
        <taxon>Flavobacteriaceae</taxon>
        <taxon>Winogradskyella</taxon>
    </lineage>
</organism>
<evidence type="ECO:0000256" key="1">
    <source>
        <dbReference type="ARBA" id="ARBA00001070"/>
    </source>
</evidence>
<dbReference type="EMBL" id="QRDV01000001">
    <property type="protein sequence ID" value="RED46277.1"/>
    <property type="molecule type" value="Genomic_DNA"/>
</dbReference>
<keyword evidence="5" id="KW-0645">Protease</keyword>
<proteinExistence type="inferred from homology"/>
<comment type="catalytic activity">
    <reaction evidence="1">
        <text>Hydrolysis of Pro-|-Xaa &gt;&gt; Ala-|-Xaa in oligopeptides.</text>
        <dbReference type="EC" id="3.4.21.26"/>
    </reaction>
</comment>
<dbReference type="Gene3D" id="3.40.50.1820">
    <property type="entry name" value="alpha/beta hydrolase"/>
    <property type="match status" value="1"/>
</dbReference>
<dbReference type="PANTHER" id="PTHR42881:SF2">
    <property type="entry name" value="PROLYL ENDOPEPTIDASE"/>
    <property type="match status" value="1"/>
</dbReference>
<comment type="caution">
    <text evidence="14">The sequence shown here is derived from an EMBL/GenBank/DDBJ whole genome shotgun (WGS) entry which is preliminary data.</text>
</comment>
<keyword evidence="8" id="KW-0378">Hydrolase</keyword>
<evidence type="ECO:0000256" key="5">
    <source>
        <dbReference type="ARBA" id="ARBA00022670"/>
    </source>
</evidence>
<dbReference type="Pfam" id="PF02897">
    <property type="entry name" value="Peptidase_S9_N"/>
    <property type="match status" value="1"/>
</dbReference>
<dbReference type="GO" id="GO:0004252">
    <property type="term" value="F:serine-type endopeptidase activity"/>
    <property type="evidence" value="ECO:0007669"/>
    <property type="project" value="UniProtKB-EC"/>
</dbReference>
<comment type="similarity">
    <text evidence="3">Belongs to the peptidase S9A family.</text>
</comment>
<dbReference type="Pfam" id="PF00326">
    <property type="entry name" value="Peptidase_S9"/>
    <property type="match status" value="1"/>
</dbReference>
<dbReference type="InterPro" id="IPR002470">
    <property type="entry name" value="Peptidase_S9A"/>
</dbReference>
<evidence type="ECO:0000256" key="9">
    <source>
        <dbReference type="ARBA" id="ARBA00022825"/>
    </source>
</evidence>
<evidence type="ECO:0000256" key="7">
    <source>
        <dbReference type="ARBA" id="ARBA00022764"/>
    </source>
</evidence>
<dbReference type="Gene3D" id="2.130.10.120">
    <property type="entry name" value="Prolyl oligopeptidase, N-terminal domain"/>
    <property type="match status" value="1"/>
</dbReference>
<dbReference type="InterPro" id="IPR002471">
    <property type="entry name" value="Pept_S9_AS"/>
</dbReference>
<reference evidence="14 15" key="1">
    <citation type="submission" date="2018-07" db="EMBL/GenBank/DDBJ databases">
        <title>Genomic Encyclopedia of Type Strains, Phase III (KMG-III): the genomes of soil and plant-associated and newly described type strains.</title>
        <authorList>
            <person name="Whitman W."/>
        </authorList>
    </citation>
    <scope>NUCLEOTIDE SEQUENCE [LARGE SCALE GENOMIC DNA]</scope>
    <source>
        <strain evidence="14 15">CECT 7946</strain>
    </source>
</reference>
<dbReference type="PANTHER" id="PTHR42881">
    <property type="entry name" value="PROLYL ENDOPEPTIDASE"/>
    <property type="match status" value="1"/>
</dbReference>
<dbReference type="InterPro" id="IPR051167">
    <property type="entry name" value="Prolyl_oligopep/macrocyclase"/>
</dbReference>
<keyword evidence="9" id="KW-0720">Serine protease</keyword>
<evidence type="ECO:0000256" key="3">
    <source>
        <dbReference type="ARBA" id="ARBA00005228"/>
    </source>
</evidence>
<dbReference type="InterPro" id="IPR029058">
    <property type="entry name" value="AB_hydrolase_fold"/>
</dbReference>
<dbReference type="GO" id="GO:0070012">
    <property type="term" value="F:oligopeptidase activity"/>
    <property type="evidence" value="ECO:0007669"/>
    <property type="project" value="TreeGrafter"/>
</dbReference>
<dbReference type="GO" id="GO:0005829">
    <property type="term" value="C:cytosol"/>
    <property type="evidence" value="ECO:0007669"/>
    <property type="project" value="TreeGrafter"/>
</dbReference>
<keyword evidence="15" id="KW-1185">Reference proteome</keyword>
<dbReference type="PROSITE" id="PS00708">
    <property type="entry name" value="PRO_ENDOPEP_SER"/>
    <property type="match status" value="1"/>
</dbReference>
<comment type="function">
    <text evidence="10">Cleaves peptide bonds on the C-terminal side of prolyl residues within peptides that are up to approximately 30 amino acids long. Has an absolute requirement for an X-Pro bond in the trans configuration immediately preceding the Pro-Y scissible bond.</text>
</comment>